<protein>
    <submittedName>
        <fullName evidence="1">Uncharacterized protein</fullName>
    </submittedName>
</protein>
<sequence length="108" mass="11757">MDPILNTGIFVGTYLRLCQSTSLSVIVGTSLLVDIGFKAIKVIYPTVTDLEHKLIRSLIEMPAYVLASTSPTGQRSWRLSVVACNEMAVPVLYLYTGSLMLSAFAVSQ</sequence>
<dbReference type="EMBL" id="KZ293651">
    <property type="protein sequence ID" value="PBK96101.1"/>
    <property type="molecule type" value="Genomic_DNA"/>
</dbReference>
<reference evidence="2" key="1">
    <citation type="journal article" date="2017" name="Nat. Ecol. Evol.">
        <title>Genome expansion and lineage-specific genetic innovations in the forest pathogenic fungi Armillaria.</title>
        <authorList>
            <person name="Sipos G."/>
            <person name="Prasanna A.N."/>
            <person name="Walter M.C."/>
            <person name="O'Connor E."/>
            <person name="Balint B."/>
            <person name="Krizsan K."/>
            <person name="Kiss B."/>
            <person name="Hess J."/>
            <person name="Varga T."/>
            <person name="Slot J."/>
            <person name="Riley R."/>
            <person name="Boka B."/>
            <person name="Rigling D."/>
            <person name="Barry K."/>
            <person name="Lee J."/>
            <person name="Mihaltcheva S."/>
            <person name="LaButti K."/>
            <person name="Lipzen A."/>
            <person name="Waldron R."/>
            <person name="Moloney N.M."/>
            <person name="Sperisen C."/>
            <person name="Kredics L."/>
            <person name="Vagvoelgyi C."/>
            <person name="Patrignani A."/>
            <person name="Fitzpatrick D."/>
            <person name="Nagy I."/>
            <person name="Doyle S."/>
            <person name="Anderson J.B."/>
            <person name="Grigoriev I.V."/>
            <person name="Gueldener U."/>
            <person name="Muensterkoetter M."/>
            <person name="Nagy L.G."/>
        </authorList>
    </citation>
    <scope>NUCLEOTIDE SEQUENCE [LARGE SCALE GENOMIC DNA]</scope>
    <source>
        <strain evidence="2">Ar21-2</strain>
    </source>
</reference>
<organism evidence="1 2">
    <name type="scientific">Armillaria gallica</name>
    <name type="common">Bulbous honey fungus</name>
    <name type="synonym">Armillaria bulbosa</name>
    <dbReference type="NCBI Taxonomy" id="47427"/>
    <lineage>
        <taxon>Eukaryota</taxon>
        <taxon>Fungi</taxon>
        <taxon>Dikarya</taxon>
        <taxon>Basidiomycota</taxon>
        <taxon>Agaricomycotina</taxon>
        <taxon>Agaricomycetes</taxon>
        <taxon>Agaricomycetidae</taxon>
        <taxon>Agaricales</taxon>
        <taxon>Marasmiineae</taxon>
        <taxon>Physalacriaceae</taxon>
        <taxon>Armillaria</taxon>
    </lineage>
</organism>
<proteinExistence type="predicted"/>
<dbReference type="InParanoid" id="A0A2H3DLJ7"/>
<evidence type="ECO:0000313" key="1">
    <source>
        <dbReference type="EMBL" id="PBK96101.1"/>
    </source>
</evidence>
<dbReference type="AlphaFoldDB" id="A0A2H3DLJ7"/>
<accession>A0A2H3DLJ7</accession>
<name>A0A2H3DLJ7_ARMGA</name>
<keyword evidence="2" id="KW-1185">Reference proteome</keyword>
<dbReference type="Proteomes" id="UP000217790">
    <property type="component" value="Unassembled WGS sequence"/>
</dbReference>
<evidence type="ECO:0000313" key="2">
    <source>
        <dbReference type="Proteomes" id="UP000217790"/>
    </source>
</evidence>
<gene>
    <name evidence="1" type="ORF">ARMGADRAFT_1077615</name>
</gene>